<evidence type="ECO:0000313" key="3">
    <source>
        <dbReference type="Proteomes" id="UP000838756"/>
    </source>
</evidence>
<feature type="compositionally biased region" description="Polar residues" evidence="1">
    <location>
        <begin position="20"/>
        <end position="43"/>
    </location>
</feature>
<evidence type="ECO:0000313" key="2">
    <source>
        <dbReference type="EMBL" id="CAH2244974.1"/>
    </source>
</evidence>
<dbReference type="AlphaFoldDB" id="A0A8S4S678"/>
<dbReference type="EMBL" id="CAKXAJ010025881">
    <property type="protein sequence ID" value="CAH2244974.1"/>
    <property type="molecule type" value="Genomic_DNA"/>
</dbReference>
<keyword evidence="3" id="KW-1185">Reference proteome</keyword>
<name>A0A8S4S678_9NEOP</name>
<gene>
    <name evidence="2" type="primary">jg8443</name>
    <name evidence="2" type="ORF">PAEG_LOCUS20870</name>
</gene>
<sequence>MIRSNNADRRGTTRPRRNRQSSIEKASANSQSCEQLPSTSSPVKTLYSLPERLSESSDNIDCKRIQQASFRCPSCDGLLDSDEHTQLSLPAPLDATTQTKRKKNFMDRCVNKVRLC</sequence>
<proteinExistence type="predicted"/>
<evidence type="ECO:0000256" key="1">
    <source>
        <dbReference type="SAM" id="MobiDB-lite"/>
    </source>
</evidence>
<feature type="compositionally biased region" description="Basic and acidic residues" evidence="1">
    <location>
        <begin position="1"/>
        <end position="11"/>
    </location>
</feature>
<dbReference type="Proteomes" id="UP000838756">
    <property type="component" value="Unassembled WGS sequence"/>
</dbReference>
<dbReference type="OrthoDB" id="7356441at2759"/>
<reference evidence="2" key="1">
    <citation type="submission" date="2022-03" db="EMBL/GenBank/DDBJ databases">
        <authorList>
            <person name="Lindestad O."/>
        </authorList>
    </citation>
    <scope>NUCLEOTIDE SEQUENCE</scope>
</reference>
<protein>
    <submittedName>
        <fullName evidence="2">Jg8443 protein</fullName>
    </submittedName>
</protein>
<feature type="region of interest" description="Disordered" evidence="1">
    <location>
        <begin position="1"/>
        <end position="45"/>
    </location>
</feature>
<comment type="caution">
    <text evidence="2">The sequence shown here is derived from an EMBL/GenBank/DDBJ whole genome shotgun (WGS) entry which is preliminary data.</text>
</comment>
<organism evidence="2 3">
    <name type="scientific">Pararge aegeria aegeria</name>
    <dbReference type="NCBI Taxonomy" id="348720"/>
    <lineage>
        <taxon>Eukaryota</taxon>
        <taxon>Metazoa</taxon>
        <taxon>Ecdysozoa</taxon>
        <taxon>Arthropoda</taxon>
        <taxon>Hexapoda</taxon>
        <taxon>Insecta</taxon>
        <taxon>Pterygota</taxon>
        <taxon>Neoptera</taxon>
        <taxon>Endopterygota</taxon>
        <taxon>Lepidoptera</taxon>
        <taxon>Glossata</taxon>
        <taxon>Ditrysia</taxon>
        <taxon>Papilionoidea</taxon>
        <taxon>Nymphalidae</taxon>
        <taxon>Satyrinae</taxon>
        <taxon>Satyrini</taxon>
        <taxon>Parargina</taxon>
        <taxon>Pararge</taxon>
    </lineage>
</organism>
<accession>A0A8S4S678</accession>